<comment type="caution">
    <text evidence="8">The sequence shown here is derived from an EMBL/GenBank/DDBJ whole genome shotgun (WGS) entry which is preliminary data.</text>
</comment>
<protein>
    <recommendedName>
        <fullName evidence="2">precorrin-2 dehydrogenase</fullName>
        <ecNumber evidence="2">1.3.1.76</ecNumber>
    </recommendedName>
</protein>
<sequence>MIGLPVLLRLAGRPVILKGTGPAAEAKRRLLERAGAQVIEDHPDARLAVVALADEAEAHAAIAALRARGILVNAVDRPELCDFTLPAIVDRDPLLVAVATGGISAGLAAAVRQRLETLLPAGLGRLAEQLHAARSALRQRFPDGDARRRALGTALSAGGALDPLLAHDDDAVARWLDTADAPPSETVRIALRSPDPDELTLREARLLARADRLVHAPDVPAAILDRARADADRILGDTPPPDAPGLTILLEMLR</sequence>
<dbReference type="Gene3D" id="3.30.160.110">
    <property type="entry name" value="Siroheme synthase, domain 2"/>
    <property type="match status" value="1"/>
</dbReference>
<dbReference type="SUPFAM" id="SSF51735">
    <property type="entry name" value="NAD(P)-binding Rossmann-fold domains"/>
    <property type="match status" value="1"/>
</dbReference>
<dbReference type="GO" id="GO:0043115">
    <property type="term" value="F:precorrin-2 dehydrogenase activity"/>
    <property type="evidence" value="ECO:0007669"/>
    <property type="project" value="UniProtKB-EC"/>
</dbReference>
<dbReference type="Proteomes" id="UP000292347">
    <property type="component" value="Unassembled WGS sequence"/>
</dbReference>
<evidence type="ECO:0000256" key="5">
    <source>
        <dbReference type="ARBA" id="ARBA00023244"/>
    </source>
</evidence>
<gene>
    <name evidence="8" type="ORF">EO081_08515</name>
</gene>
<evidence type="ECO:0000256" key="2">
    <source>
        <dbReference type="ARBA" id="ARBA00012400"/>
    </source>
</evidence>
<dbReference type="NCBIfam" id="TIGR01470">
    <property type="entry name" value="cysG_Nterm"/>
    <property type="match status" value="1"/>
</dbReference>
<evidence type="ECO:0000256" key="4">
    <source>
        <dbReference type="ARBA" id="ARBA00023027"/>
    </source>
</evidence>
<evidence type="ECO:0000256" key="6">
    <source>
        <dbReference type="ARBA" id="ARBA00047561"/>
    </source>
</evidence>
<evidence type="ECO:0000259" key="7">
    <source>
        <dbReference type="Pfam" id="PF10414"/>
    </source>
</evidence>
<dbReference type="InterPro" id="IPR028161">
    <property type="entry name" value="Met8-like"/>
</dbReference>
<evidence type="ECO:0000256" key="3">
    <source>
        <dbReference type="ARBA" id="ARBA00023002"/>
    </source>
</evidence>
<dbReference type="Pfam" id="PF10414">
    <property type="entry name" value="CysG_dimeriser"/>
    <property type="match status" value="1"/>
</dbReference>
<name>A0A4Q2INU6_9SPHN</name>
<dbReference type="GO" id="GO:0019354">
    <property type="term" value="P:siroheme biosynthetic process"/>
    <property type="evidence" value="ECO:0007669"/>
    <property type="project" value="UniProtKB-UniPathway"/>
</dbReference>
<dbReference type="SUPFAM" id="SSF75615">
    <property type="entry name" value="Siroheme synthase middle domains-like"/>
    <property type="match status" value="1"/>
</dbReference>
<dbReference type="InterPro" id="IPR019478">
    <property type="entry name" value="Sirohaem_synthase_dimer_dom"/>
</dbReference>
<dbReference type="InterPro" id="IPR006367">
    <property type="entry name" value="Sirohaem_synthase_N"/>
</dbReference>
<comment type="pathway">
    <text evidence="1">Porphyrin-containing compound metabolism; siroheme biosynthesis; sirohydrochlorin from precorrin-2: step 1/1.</text>
</comment>
<dbReference type="EMBL" id="SDPT01000002">
    <property type="protein sequence ID" value="RXZ31296.1"/>
    <property type="molecule type" value="Genomic_DNA"/>
</dbReference>
<dbReference type="AlphaFoldDB" id="A0A4Q2INU6"/>
<feature type="domain" description="Sirohaem synthase dimerisation" evidence="7">
    <location>
        <begin position="122"/>
        <end position="179"/>
    </location>
</feature>
<accession>A0A4Q2INU6</accession>
<dbReference type="InterPro" id="IPR036291">
    <property type="entry name" value="NAD(P)-bd_dom_sf"/>
</dbReference>
<dbReference type="Pfam" id="PF13241">
    <property type="entry name" value="NAD_binding_7"/>
    <property type="match status" value="1"/>
</dbReference>
<dbReference type="PANTHER" id="PTHR35330">
    <property type="entry name" value="SIROHEME BIOSYNTHESIS PROTEIN MET8"/>
    <property type="match status" value="1"/>
</dbReference>
<keyword evidence="3" id="KW-0560">Oxidoreductase</keyword>
<keyword evidence="4" id="KW-0520">NAD</keyword>
<dbReference type="UniPathway" id="UPA00262">
    <property type="reaction ID" value="UER00222"/>
</dbReference>
<dbReference type="Gene3D" id="3.40.50.720">
    <property type="entry name" value="NAD(P)-binding Rossmann-like Domain"/>
    <property type="match status" value="1"/>
</dbReference>
<keyword evidence="9" id="KW-1185">Reference proteome</keyword>
<organism evidence="8 9">
    <name type="scientific">Sphingomonas desiccabilis</name>
    <dbReference type="NCBI Taxonomy" id="429134"/>
    <lineage>
        <taxon>Bacteria</taxon>
        <taxon>Pseudomonadati</taxon>
        <taxon>Pseudomonadota</taxon>
        <taxon>Alphaproteobacteria</taxon>
        <taxon>Sphingomonadales</taxon>
        <taxon>Sphingomonadaceae</taxon>
        <taxon>Sphingomonas</taxon>
    </lineage>
</organism>
<dbReference type="PANTHER" id="PTHR35330:SF1">
    <property type="entry name" value="SIROHEME BIOSYNTHESIS PROTEIN MET8"/>
    <property type="match status" value="1"/>
</dbReference>
<proteinExistence type="predicted"/>
<evidence type="ECO:0000313" key="9">
    <source>
        <dbReference type="Proteomes" id="UP000292347"/>
    </source>
</evidence>
<dbReference type="RefSeq" id="WP_129341550.1">
    <property type="nucleotide sequence ID" value="NZ_JACIDD010000002.1"/>
</dbReference>
<comment type="catalytic activity">
    <reaction evidence="6">
        <text>precorrin-2 + NAD(+) = sirohydrochlorin + NADH + 2 H(+)</text>
        <dbReference type="Rhea" id="RHEA:15613"/>
        <dbReference type="ChEBI" id="CHEBI:15378"/>
        <dbReference type="ChEBI" id="CHEBI:57540"/>
        <dbReference type="ChEBI" id="CHEBI:57945"/>
        <dbReference type="ChEBI" id="CHEBI:58351"/>
        <dbReference type="ChEBI" id="CHEBI:58827"/>
        <dbReference type="EC" id="1.3.1.76"/>
    </reaction>
</comment>
<keyword evidence="5" id="KW-0627">Porphyrin biosynthesis</keyword>
<dbReference type="GO" id="GO:0004325">
    <property type="term" value="F:ferrochelatase activity"/>
    <property type="evidence" value="ECO:0007669"/>
    <property type="project" value="InterPro"/>
</dbReference>
<dbReference type="OrthoDB" id="9815856at2"/>
<dbReference type="EC" id="1.3.1.76" evidence="2"/>
<evidence type="ECO:0000313" key="8">
    <source>
        <dbReference type="EMBL" id="RXZ31296.1"/>
    </source>
</evidence>
<evidence type="ECO:0000256" key="1">
    <source>
        <dbReference type="ARBA" id="ARBA00005010"/>
    </source>
</evidence>
<reference evidence="8 9" key="1">
    <citation type="submission" date="2019-01" db="EMBL/GenBank/DDBJ databases">
        <title>Sphingomonas mucosissima sp. nov. and Sphingomonas desiccabilis sp. nov., from biological soil crusts in the Colorado Plateau, USA.</title>
        <authorList>
            <person name="Zhu D."/>
        </authorList>
    </citation>
    <scope>NUCLEOTIDE SEQUENCE [LARGE SCALE GENOMIC DNA]</scope>
    <source>
        <strain evidence="8 9">CP1D</strain>
    </source>
</reference>